<keyword evidence="2" id="KW-1185">Reference proteome</keyword>
<dbReference type="Pfam" id="PF23887">
    <property type="entry name" value="Phage_Gene47"/>
    <property type="match status" value="1"/>
</dbReference>
<evidence type="ECO:0000313" key="2">
    <source>
        <dbReference type="Proteomes" id="UP000259157"/>
    </source>
</evidence>
<dbReference type="Proteomes" id="UP000259157">
    <property type="component" value="Segment"/>
</dbReference>
<organism evidence="1 2">
    <name type="scientific">Mycobacterium phage Steamy</name>
    <dbReference type="NCBI Taxonomy" id="2250309"/>
    <lineage>
        <taxon>Viruses</taxon>
        <taxon>Duplodnaviria</taxon>
        <taxon>Heunggongvirae</taxon>
        <taxon>Uroviricota</taxon>
        <taxon>Caudoviricetes</taxon>
        <taxon>Pharaohvirus</taxon>
        <taxon>Pharaohvirus steamy</taxon>
    </lineage>
</organism>
<dbReference type="GeneID" id="64871459"/>
<protein>
    <submittedName>
        <fullName evidence="1">Uncharacterized protein</fullName>
    </submittedName>
</protein>
<proteinExistence type="predicted"/>
<dbReference type="KEGG" id="vg:64871459"/>
<dbReference type="InterPro" id="IPR056973">
    <property type="entry name" value="Phage_L5_Gp47"/>
</dbReference>
<accession>A0A345L0L7</accession>
<evidence type="ECO:0000313" key="1">
    <source>
        <dbReference type="EMBL" id="AXH48819.1"/>
    </source>
</evidence>
<gene>
    <name evidence="1" type="primary">44</name>
    <name evidence="1" type="ORF">SEA_STEAMY_44</name>
</gene>
<sequence>MRVVAVAVTLADGSGRMIKAEPLLDAPEGILVLLYENGTKRVFNWDFVVDYTELDEEEYADWRQERDADGTD</sequence>
<name>A0A345L0L7_9CAUD</name>
<dbReference type="EMBL" id="MH513984">
    <property type="protein sequence ID" value="AXH48819.1"/>
    <property type="molecule type" value="Genomic_DNA"/>
</dbReference>
<reference evidence="2" key="1">
    <citation type="submission" date="2018-06" db="EMBL/GenBank/DDBJ databases">
        <authorList>
            <person name="Zhirakovskaya E."/>
        </authorList>
    </citation>
    <scope>NUCLEOTIDE SEQUENCE [LARGE SCALE GENOMIC DNA]</scope>
</reference>
<dbReference type="RefSeq" id="YP_010061831.1">
    <property type="nucleotide sequence ID" value="NC_054787.1"/>
</dbReference>